<accession>A0A0M0K4W9</accession>
<proteinExistence type="predicted"/>
<dbReference type="AlphaFoldDB" id="A0A0M0K4W9"/>
<gene>
    <name evidence="1" type="ORF">Ctob_011280</name>
</gene>
<organism evidence="1 2">
    <name type="scientific">Chrysochromulina tobinii</name>
    <dbReference type="NCBI Taxonomy" id="1460289"/>
    <lineage>
        <taxon>Eukaryota</taxon>
        <taxon>Haptista</taxon>
        <taxon>Haptophyta</taxon>
        <taxon>Prymnesiophyceae</taxon>
        <taxon>Prymnesiales</taxon>
        <taxon>Chrysochromulinaceae</taxon>
        <taxon>Chrysochromulina</taxon>
    </lineage>
</organism>
<dbReference type="Proteomes" id="UP000037460">
    <property type="component" value="Unassembled WGS sequence"/>
</dbReference>
<dbReference type="OrthoDB" id="10260017at2759"/>
<name>A0A0M0K4W9_9EUKA</name>
<dbReference type="EMBL" id="JWZX01001463">
    <property type="protein sequence ID" value="KOO33647.1"/>
    <property type="molecule type" value="Genomic_DNA"/>
</dbReference>
<keyword evidence="2" id="KW-1185">Reference proteome</keyword>
<sequence length="434" mass="46558">PALARPSSFDARSLVATLFVSASACSFYLYRRWKLATLSQRAAVCRYIFGPRRVPLVRLWGPRIRGARKHLGGSPDAACSQLFGVPAHSRAVLRLDLITGSVSTILSPGDGRSILSQIPKGPFKWLRGVLGPDGCVYCIPACADFVLRVYPDCSLSTLGRGELPTGEWKWHGGCLGSDGNIYAPPANAPRVLKIEPASHRASMVGPELHPDLKNKWYGAIKAADGAIWCMPYNAPTALKIVPESGEVHELGSFPRGGWKWHGGARCGRFIVGIPSHADSVLLIETATETLTLVSTGIMSVPRVPGYRGYQWGGGVADGHHEGAAVWAVPSDASHILKIVASAGTVTPIGGLPVMKNKWQGAVHARDGHVYCIPCDAPNVLRIDPRDGSFSLHGSLGDCTNKFQGAYQHTDGTIWALPESCEQVLRIDPPDPFAL</sequence>
<reference evidence="2" key="1">
    <citation type="journal article" date="2015" name="PLoS Genet.">
        <title>Genome Sequence and Transcriptome Analyses of Chrysochromulina tobin: Metabolic Tools for Enhanced Algal Fitness in the Prominent Order Prymnesiales (Haptophyceae).</title>
        <authorList>
            <person name="Hovde B.T."/>
            <person name="Deodato C.R."/>
            <person name="Hunsperger H.M."/>
            <person name="Ryken S.A."/>
            <person name="Yost W."/>
            <person name="Jha R.K."/>
            <person name="Patterson J."/>
            <person name="Monnat R.J. Jr."/>
            <person name="Barlow S.B."/>
            <person name="Starkenburg S.R."/>
            <person name="Cattolico R.A."/>
        </authorList>
    </citation>
    <scope>NUCLEOTIDE SEQUENCE</scope>
    <source>
        <strain evidence="2">CCMP291</strain>
    </source>
</reference>
<evidence type="ECO:0000313" key="2">
    <source>
        <dbReference type="Proteomes" id="UP000037460"/>
    </source>
</evidence>
<feature type="non-terminal residue" evidence="1">
    <location>
        <position position="1"/>
    </location>
</feature>
<comment type="caution">
    <text evidence="1">The sequence shown here is derived from an EMBL/GenBank/DDBJ whole genome shotgun (WGS) entry which is preliminary data.</text>
</comment>
<evidence type="ECO:0000313" key="1">
    <source>
        <dbReference type="EMBL" id="KOO33647.1"/>
    </source>
</evidence>
<dbReference type="SUPFAM" id="SSF63829">
    <property type="entry name" value="Calcium-dependent phosphotriesterase"/>
    <property type="match status" value="1"/>
</dbReference>
<protein>
    <submittedName>
        <fullName evidence="1">Uncharacterized protein</fullName>
    </submittedName>
</protein>